<dbReference type="EMBL" id="CAJOBD010000099">
    <property type="protein sequence ID" value="CAF3575084.1"/>
    <property type="molecule type" value="Genomic_DNA"/>
</dbReference>
<dbReference type="InterPro" id="IPR037394">
    <property type="entry name" value="TBATA-like"/>
</dbReference>
<accession>A0A818M4I2</accession>
<dbReference type="PANTHER" id="PTHR33772">
    <property type="entry name" value="THYMUS, BRAIN AND TESTES-ASSOCIATED"/>
    <property type="match status" value="1"/>
</dbReference>
<dbReference type="Pfam" id="PF15256">
    <property type="entry name" value="SPATIAL"/>
    <property type="match status" value="1"/>
</dbReference>
<evidence type="ECO:0000313" key="3">
    <source>
        <dbReference type="Proteomes" id="UP000663836"/>
    </source>
</evidence>
<organism evidence="2 3">
    <name type="scientific">Rotaria sordida</name>
    <dbReference type="NCBI Taxonomy" id="392033"/>
    <lineage>
        <taxon>Eukaryota</taxon>
        <taxon>Metazoa</taxon>
        <taxon>Spiralia</taxon>
        <taxon>Gnathifera</taxon>
        <taxon>Rotifera</taxon>
        <taxon>Eurotatoria</taxon>
        <taxon>Bdelloidea</taxon>
        <taxon>Philodinida</taxon>
        <taxon>Philodinidae</taxon>
        <taxon>Rotaria</taxon>
    </lineage>
</organism>
<feature type="compositionally biased region" description="Low complexity" evidence="1">
    <location>
        <begin position="340"/>
        <end position="349"/>
    </location>
</feature>
<dbReference type="Proteomes" id="UP000663836">
    <property type="component" value="Unassembled WGS sequence"/>
</dbReference>
<gene>
    <name evidence="2" type="ORF">JBS370_LOCUS2516</name>
</gene>
<feature type="region of interest" description="Disordered" evidence="1">
    <location>
        <begin position="102"/>
        <end position="145"/>
    </location>
</feature>
<protein>
    <submittedName>
        <fullName evidence="2">Uncharacterized protein</fullName>
    </submittedName>
</protein>
<feature type="compositionally biased region" description="Polar residues" evidence="1">
    <location>
        <begin position="102"/>
        <end position="114"/>
    </location>
</feature>
<evidence type="ECO:0000313" key="2">
    <source>
        <dbReference type="EMBL" id="CAF3575084.1"/>
    </source>
</evidence>
<evidence type="ECO:0000256" key="1">
    <source>
        <dbReference type="SAM" id="MobiDB-lite"/>
    </source>
</evidence>
<proteinExistence type="predicted"/>
<dbReference type="AlphaFoldDB" id="A0A818M4I2"/>
<reference evidence="2" key="1">
    <citation type="submission" date="2021-02" db="EMBL/GenBank/DDBJ databases">
        <authorList>
            <person name="Nowell W R."/>
        </authorList>
    </citation>
    <scope>NUCLEOTIDE SEQUENCE</scope>
</reference>
<sequence>MACEYNEKQKSFYTSGYLVYGSTYSNEKVWNDGRQLRPARHIACPRNIRDGYIPYVEDSVYISPSANENALKRTNRFGLYNTMHDWRQELMGLARQVQSSLVLNESHQSQSARSTQHRSRRPTSSKPISRLNENNERNISKRLLNRRYQLSPVTKSKIPIDNNERESSINNENQDSGIWLLPILCHILHVDNINEAQDWLVNANLTEKRLAMELMSRSMQDMQNHENSFIPDMSSYDQSLTSSNLNNLYWPYKFWQHQQSKLIIDNNDTCERATSPVRILSPIKRLSTSTTNDRTSMVRYDRTPQKNLTSNIIETWRPSSRYSTPMSPNNNDRLSRRSSRITTSRSISTDNDNKLMSTNFHGKTPRI</sequence>
<feature type="region of interest" description="Disordered" evidence="1">
    <location>
        <begin position="316"/>
        <end position="367"/>
    </location>
</feature>
<name>A0A818M4I2_9BILA</name>
<dbReference type="PANTHER" id="PTHR33772:SF1">
    <property type="entry name" value="PROTEIN TBATA"/>
    <property type="match status" value="1"/>
</dbReference>
<feature type="compositionally biased region" description="Polar residues" evidence="1">
    <location>
        <begin position="316"/>
        <end position="326"/>
    </location>
</feature>
<comment type="caution">
    <text evidence="2">The sequence shown here is derived from an EMBL/GenBank/DDBJ whole genome shotgun (WGS) entry which is preliminary data.</text>
</comment>